<dbReference type="Proteomes" id="UP001220395">
    <property type="component" value="Chromosome"/>
</dbReference>
<evidence type="ECO:0000256" key="1">
    <source>
        <dbReference type="SAM" id="MobiDB-lite"/>
    </source>
</evidence>
<keyword evidence="3" id="KW-1185">Reference proteome</keyword>
<dbReference type="EMBL" id="CP117411">
    <property type="protein sequence ID" value="WCT73734.1"/>
    <property type="molecule type" value="Genomic_DNA"/>
</dbReference>
<proteinExistence type="predicted"/>
<evidence type="ECO:0000313" key="2">
    <source>
        <dbReference type="EMBL" id="WCT73734.1"/>
    </source>
</evidence>
<protein>
    <submittedName>
        <fullName evidence="2">Uncharacterized protein</fullName>
    </submittedName>
</protein>
<feature type="region of interest" description="Disordered" evidence="1">
    <location>
        <begin position="142"/>
        <end position="162"/>
    </location>
</feature>
<reference evidence="2 3" key="1">
    <citation type="submission" date="2023-02" db="EMBL/GenBank/DDBJ databases">
        <title>Genome sequence of Sphingomonas naphthae.</title>
        <authorList>
            <person name="Kim S."/>
            <person name="Heo J."/>
            <person name="Kwon S.-W."/>
        </authorList>
    </citation>
    <scope>NUCLEOTIDE SEQUENCE [LARGE SCALE GENOMIC DNA]</scope>
    <source>
        <strain evidence="2 3">KACC 18716</strain>
    </source>
</reference>
<evidence type="ECO:0000313" key="3">
    <source>
        <dbReference type="Proteomes" id="UP001220395"/>
    </source>
</evidence>
<sequence>MALAVMAIAGAASAAPAYRWIAYMPGEAIQYGIADTDERALRIDCGARDGLSIAGPSAIDGAEGSRTNVGFGVRRQVRRHSGRLIGLGDGLNFTVDVNYDDPAVAALRAGFPVTVYHGDTAWKVPATNAERVLRPLIRACRSRQARTTPSPAAGGKGASVQPVQRSFLQREATVIVASRRIVPSRAASSGASRP</sequence>
<gene>
    <name evidence="2" type="ORF">PQ455_00435</name>
</gene>
<dbReference type="RefSeq" id="WP_273688206.1">
    <property type="nucleotide sequence ID" value="NZ_CP117411.1"/>
</dbReference>
<accession>A0ABY7TPF7</accession>
<organism evidence="2 3">
    <name type="scientific">Sphingomonas naphthae</name>
    <dbReference type="NCBI Taxonomy" id="1813468"/>
    <lineage>
        <taxon>Bacteria</taxon>
        <taxon>Pseudomonadati</taxon>
        <taxon>Pseudomonadota</taxon>
        <taxon>Alphaproteobacteria</taxon>
        <taxon>Sphingomonadales</taxon>
        <taxon>Sphingomonadaceae</taxon>
        <taxon>Sphingomonas</taxon>
    </lineage>
</organism>
<name>A0ABY7TPF7_9SPHN</name>